<proteinExistence type="predicted"/>
<comment type="caution">
    <text evidence="1">The sequence shown here is derived from an EMBL/GenBank/DDBJ whole genome shotgun (WGS) entry which is preliminary data.</text>
</comment>
<sequence>MLISVESLRQRVADSKSKSTARYYLAMLNRLEQFVDAPDFDLNAVNPGFVADFGDFLVREGVTPSSVKLFQMSFRAVMKDSFGKENASKFKAAFNGLGSKNVTMERSMPFDEVVRLASLDLSDQPLLQNSLDIFLYSLFSAALPIDSMKSMAAEGTLRPVLPHQRRILRRFELRTRKSFTKCIESLDVKGFSDNLSIIGQLAGLSSTLSPATAADAWISAARKCDIPADLIAASIQVETDMAKKLTGKKQYEQWRIDETRLTVANRISDERLHWYVMRCYAEDSMTMAESFGPQIPFLRGEAFRSFVPPPDAALDKKLPGKKRKTTRPTFMGSLLFINCTQDVAQQLKRYLGADAYIYTHPATSLPAPISDREMLTFMLLCEVSTDTITYHFPTRQTALPAIEKGRTARITHGNAVGQVGIIEKISHDRYKVSLTFSSLGGARVTATVPIEFITPL</sequence>
<name>A0AC61RGY8_9BACT</name>
<reference evidence="1" key="1">
    <citation type="submission" date="2019-04" db="EMBL/GenBank/DDBJ databases">
        <title>Microbes associate with the intestines of laboratory mice.</title>
        <authorList>
            <person name="Navarre W."/>
            <person name="Wong E."/>
            <person name="Huang K."/>
            <person name="Tropini C."/>
            <person name="Ng K."/>
            <person name="Yu B."/>
        </authorList>
    </citation>
    <scope>NUCLEOTIDE SEQUENCE</scope>
    <source>
        <strain evidence="1">NM04_E33</strain>
    </source>
</reference>
<protein>
    <submittedName>
        <fullName evidence="1">Uncharacterized protein</fullName>
    </submittedName>
</protein>
<organism evidence="1 2">
    <name type="scientific">Lepagella muris</name>
    <dbReference type="NCBI Taxonomy" id="3032870"/>
    <lineage>
        <taxon>Bacteria</taxon>
        <taxon>Pseudomonadati</taxon>
        <taxon>Bacteroidota</taxon>
        <taxon>Bacteroidia</taxon>
        <taxon>Bacteroidales</taxon>
        <taxon>Muribaculaceae</taxon>
        <taxon>Lepagella</taxon>
    </lineage>
</organism>
<dbReference type="Proteomes" id="UP000306319">
    <property type="component" value="Unassembled WGS sequence"/>
</dbReference>
<gene>
    <name evidence="1" type="ORF">E5331_16585</name>
</gene>
<keyword evidence="2" id="KW-1185">Reference proteome</keyword>
<evidence type="ECO:0000313" key="2">
    <source>
        <dbReference type="Proteomes" id="UP000306319"/>
    </source>
</evidence>
<evidence type="ECO:0000313" key="1">
    <source>
        <dbReference type="EMBL" id="TGY77016.1"/>
    </source>
</evidence>
<dbReference type="EMBL" id="SRYB01000032">
    <property type="protein sequence ID" value="TGY77016.1"/>
    <property type="molecule type" value="Genomic_DNA"/>
</dbReference>
<accession>A0AC61RGY8</accession>